<comment type="caution">
    <text evidence="2">The sequence shown here is derived from an EMBL/GenBank/DDBJ whole genome shotgun (WGS) entry which is preliminary data.</text>
</comment>
<reference evidence="2 3" key="1">
    <citation type="journal article" date="2016" name="Sci. Rep.">
        <title>Draft genome sequencing and secretome analysis of fungal phytopathogen Ascochyta rabiei provides insight into the necrotrophic effector repertoire.</title>
        <authorList>
            <person name="Verma S."/>
            <person name="Gazara R.K."/>
            <person name="Nizam S."/>
            <person name="Parween S."/>
            <person name="Chattopadhyay D."/>
            <person name="Verma P.K."/>
        </authorList>
    </citation>
    <scope>NUCLEOTIDE SEQUENCE [LARGE SCALE GENOMIC DNA]</scope>
    <source>
        <strain evidence="2 3">ArDII</strain>
    </source>
</reference>
<organism evidence="2 3">
    <name type="scientific">Didymella rabiei</name>
    <name type="common">Chickpea ascochyta blight fungus</name>
    <name type="synonym">Mycosphaerella rabiei</name>
    <dbReference type="NCBI Taxonomy" id="5454"/>
    <lineage>
        <taxon>Eukaryota</taxon>
        <taxon>Fungi</taxon>
        <taxon>Dikarya</taxon>
        <taxon>Ascomycota</taxon>
        <taxon>Pezizomycotina</taxon>
        <taxon>Dothideomycetes</taxon>
        <taxon>Pleosporomycetidae</taxon>
        <taxon>Pleosporales</taxon>
        <taxon>Pleosporineae</taxon>
        <taxon>Didymellaceae</taxon>
        <taxon>Ascochyta</taxon>
    </lineage>
</organism>
<dbReference type="AlphaFoldDB" id="A0A162XY46"/>
<keyword evidence="3" id="KW-1185">Reference proteome</keyword>
<accession>A0A162XY46</accession>
<dbReference type="EMBL" id="JYNV01000290">
    <property type="protein sequence ID" value="KZM19736.1"/>
    <property type="molecule type" value="Genomic_DNA"/>
</dbReference>
<evidence type="ECO:0000313" key="2">
    <source>
        <dbReference type="EMBL" id="KZM19736.1"/>
    </source>
</evidence>
<sequence>MEYFVSRQRDLGLLSEQPPAPPHLSSKNPACNSVPSAANRAALPPAADRRQTPGSSRGATRPPLKQGVNSRKTR</sequence>
<evidence type="ECO:0000256" key="1">
    <source>
        <dbReference type="SAM" id="MobiDB-lite"/>
    </source>
</evidence>
<protein>
    <submittedName>
        <fullName evidence="2">Uncharacterized protein</fullName>
    </submittedName>
</protein>
<dbReference type="Proteomes" id="UP000076837">
    <property type="component" value="Unassembled WGS sequence"/>
</dbReference>
<feature type="compositionally biased region" description="Low complexity" evidence="1">
    <location>
        <begin position="35"/>
        <end position="46"/>
    </location>
</feature>
<feature type="region of interest" description="Disordered" evidence="1">
    <location>
        <begin position="1"/>
        <end position="74"/>
    </location>
</feature>
<gene>
    <name evidence="2" type="ORF">ST47_g9063</name>
</gene>
<proteinExistence type="predicted"/>
<name>A0A162XY46_DIDRA</name>
<feature type="compositionally biased region" description="Polar residues" evidence="1">
    <location>
        <begin position="25"/>
        <end position="34"/>
    </location>
</feature>
<evidence type="ECO:0000313" key="3">
    <source>
        <dbReference type="Proteomes" id="UP000076837"/>
    </source>
</evidence>